<dbReference type="SUPFAM" id="SSF50475">
    <property type="entry name" value="FMN-binding split barrel"/>
    <property type="match status" value="1"/>
</dbReference>
<dbReference type="InterPro" id="IPR007396">
    <property type="entry name" value="TR_PAI2-type"/>
</dbReference>
<dbReference type="GO" id="GO:0006508">
    <property type="term" value="P:proteolysis"/>
    <property type="evidence" value="ECO:0007669"/>
    <property type="project" value="UniProtKB-KW"/>
</dbReference>
<dbReference type="GO" id="GO:0008233">
    <property type="term" value="F:peptidase activity"/>
    <property type="evidence" value="ECO:0007669"/>
    <property type="project" value="UniProtKB-KW"/>
</dbReference>
<dbReference type="AlphaFoldDB" id="A0A2T4S922"/>
<accession>A0A2T4S922</accession>
<proteinExistence type="predicted"/>
<protein>
    <submittedName>
        <fullName evidence="1">Protease</fullName>
    </submittedName>
</protein>
<organism evidence="1 2">
    <name type="scientific">Staphylococcus nepalensis</name>
    <dbReference type="NCBI Taxonomy" id="214473"/>
    <lineage>
        <taxon>Bacteria</taxon>
        <taxon>Bacillati</taxon>
        <taxon>Bacillota</taxon>
        <taxon>Bacilli</taxon>
        <taxon>Bacillales</taxon>
        <taxon>Staphylococcaceae</taxon>
        <taxon>Staphylococcus</taxon>
    </lineage>
</organism>
<dbReference type="PANTHER" id="PTHR35802">
    <property type="entry name" value="PROTEASE SYNTHASE AND SPORULATION PROTEIN PAI 2"/>
    <property type="match status" value="1"/>
</dbReference>
<reference evidence="1 2" key="1">
    <citation type="journal article" date="2016" name="Front. Microbiol.">
        <title>Comprehensive Phylogenetic Analysis of Bovine Non-aureus Staphylococci Species Based on Whole-Genome Sequencing.</title>
        <authorList>
            <person name="Naushad S."/>
            <person name="Barkema H.W."/>
            <person name="Luby C."/>
            <person name="Condas L.A."/>
            <person name="Nobrega D.B."/>
            <person name="Carson D.A."/>
            <person name="De Buck J."/>
        </authorList>
    </citation>
    <scope>NUCLEOTIDE SEQUENCE [LARGE SCALE GENOMIC DNA]</scope>
    <source>
        <strain evidence="1 2">SNUC 4337</strain>
    </source>
</reference>
<gene>
    <name evidence="1" type="ORF">BUZ61_09945</name>
</gene>
<dbReference type="PANTHER" id="PTHR35802:SF1">
    <property type="entry name" value="PROTEASE SYNTHASE AND SPORULATION PROTEIN PAI 2"/>
    <property type="match status" value="1"/>
</dbReference>
<dbReference type="InterPro" id="IPR012349">
    <property type="entry name" value="Split_barrel_FMN-bd"/>
</dbReference>
<dbReference type="OrthoDB" id="9794948at2"/>
<evidence type="ECO:0000313" key="2">
    <source>
        <dbReference type="Proteomes" id="UP000240400"/>
    </source>
</evidence>
<dbReference type="Pfam" id="PF04299">
    <property type="entry name" value="FMN_bind_2"/>
    <property type="match status" value="1"/>
</dbReference>
<dbReference type="RefSeq" id="WP_107644381.1">
    <property type="nucleotide sequence ID" value="NZ_CABIWM010000004.1"/>
</dbReference>
<keyword evidence="1" id="KW-0645">Protease</keyword>
<dbReference type="PIRSF" id="PIRSF010372">
    <property type="entry name" value="PaiB"/>
    <property type="match status" value="1"/>
</dbReference>
<comment type="caution">
    <text evidence="1">The sequence shown here is derived from an EMBL/GenBank/DDBJ whole genome shotgun (WGS) entry which is preliminary data.</text>
</comment>
<dbReference type="EMBL" id="PZHR01000056">
    <property type="protein sequence ID" value="PTK58290.1"/>
    <property type="molecule type" value="Genomic_DNA"/>
</dbReference>
<sequence>MYIPNYYQINDYQEIKSFIEKNNFAVIVSTDNGCPIATHIPVMITEKDNDLYISGHFARGNQQWGTIDDNDNILVIFQGAHSYISSTWYHQEDVPTWNYQSVHIYGKGKTLNEDELEADLEQLLDKYEKYRENGATWDNMSDKTKKQIKGIVGFKIKATKILAAYKLSQKRSESEKNNIINELSNSNELSDKKLAEEMKRVIRND</sequence>
<dbReference type="Proteomes" id="UP000240400">
    <property type="component" value="Unassembled WGS sequence"/>
</dbReference>
<keyword evidence="1" id="KW-0378">Hydrolase</keyword>
<name>A0A2T4S922_9STAP</name>
<dbReference type="Gene3D" id="2.30.110.10">
    <property type="entry name" value="Electron Transport, Fmn-binding Protein, Chain A"/>
    <property type="match status" value="1"/>
</dbReference>
<evidence type="ECO:0000313" key="1">
    <source>
        <dbReference type="EMBL" id="PTK58290.1"/>
    </source>
</evidence>